<gene>
    <name evidence="2" type="ORF">HMPREF9488_02676</name>
</gene>
<dbReference type="RefSeq" id="WP_008789763.1">
    <property type="nucleotide sequence ID" value="NZ_AKCB01000001.1"/>
</dbReference>
<proteinExistence type="predicted"/>
<dbReference type="Pfam" id="PF08241">
    <property type="entry name" value="Methyltransf_11"/>
    <property type="match status" value="1"/>
</dbReference>
<dbReference type="Gene3D" id="3.40.50.150">
    <property type="entry name" value="Vaccinia Virus protein VP39"/>
    <property type="match status" value="1"/>
</dbReference>
<keyword evidence="2" id="KW-0489">Methyltransferase</keyword>
<dbReference type="GO" id="GO:0032259">
    <property type="term" value="P:methylation"/>
    <property type="evidence" value="ECO:0007669"/>
    <property type="project" value="UniProtKB-KW"/>
</dbReference>
<dbReference type="OrthoDB" id="4697647at2"/>
<reference evidence="2 3" key="1">
    <citation type="submission" date="2010-12" db="EMBL/GenBank/DDBJ databases">
        <title>The Genome Sequence of Coprobacillus sp. strain 29_1.</title>
        <authorList>
            <consortium name="The Broad Institute Genome Sequencing Platform"/>
            <person name="Earl A."/>
            <person name="Ward D."/>
            <person name="Feldgarden M."/>
            <person name="Gevers D."/>
            <person name="Daigneault M."/>
            <person name="Sibley C.D."/>
            <person name="White A."/>
            <person name="Strauss J."/>
            <person name="Allen-Vercoe E."/>
            <person name="Young S.K."/>
            <person name="Zeng Q."/>
            <person name="Gargeya S."/>
            <person name="Fitzgerald M."/>
            <person name="Haas B."/>
            <person name="Abouelleil A."/>
            <person name="Alvarado L."/>
            <person name="Arachchi H.M."/>
            <person name="Berlin A."/>
            <person name="Brown A."/>
            <person name="Chapman S.B."/>
            <person name="Chen Z."/>
            <person name="Dunbar C."/>
            <person name="Freedman E."/>
            <person name="Gearin G."/>
            <person name="Gellesch M."/>
            <person name="Goldberg J."/>
            <person name="Griggs A."/>
            <person name="Gujja S."/>
            <person name="Heilman E."/>
            <person name="Heiman D."/>
            <person name="Howarth C."/>
            <person name="Larson L."/>
            <person name="Lui A."/>
            <person name="MacDonald P.J.P."/>
            <person name="Mehta T."/>
            <person name="Montmayeur A."/>
            <person name="Murphy C."/>
            <person name="Neiman D."/>
            <person name="Pearson M."/>
            <person name="Priest M."/>
            <person name="Roberts A."/>
            <person name="Saif S."/>
            <person name="Shea T."/>
            <person name="Shenoy N."/>
            <person name="Sisk P."/>
            <person name="Stolte C."/>
            <person name="Sykes S."/>
            <person name="White J."/>
            <person name="Yandava C."/>
            <person name="Nusbaum C."/>
            <person name="Birren B."/>
        </authorList>
    </citation>
    <scope>NUCLEOTIDE SEQUENCE [LARGE SCALE GENOMIC DNA]</scope>
    <source>
        <strain evidence="2 3">29_1</strain>
    </source>
</reference>
<dbReference type="Proteomes" id="UP000003157">
    <property type="component" value="Unassembled WGS sequence"/>
</dbReference>
<keyword evidence="3" id="KW-1185">Reference proteome</keyword>
<dbReference type="HOGENOM" id="CLU_094200_0_0_9"/>
<dbReference type="GO" id="GO:0008757">
    <property type="term" value="F:S-adenosylmethionine-dependent methyltransferase activity"/>
    <property type="evidence" value="ECO:0007669"/>
    <property type="project" value="InterPro"/>
</dbReference>
<name>E7GD33_9FIRM</name>
<keyword evidence="2" id="KW-0808">Transferase</keyword>
<dbReference type="EMBL" id="ADKX01000040">
    <property type="protein sequence ID" value="EFW04055.1"/>
    <property type="molecule type" value="Genomic_DNA"/>
</dbReference>
<dbReference type="GeneID" id="78228251"/>
<dbReference type="STRING" id="100884.GCA_000269565_00329"/>
<evidence type="ECO:0000259" key="1">
    <source>
        <dbReference type="Pfam" id="PF08241"/>
    </source>
</evidence>
<dbReference type="InterPro" id="IPR013216">
    <property type="entry name" value="Methyltransf_11"/>
</dbReference>
<accession>E7GD33</accession>
<dbReference type="SUPFAM" id="SSF53335">
    <property type="entry name" value="S-adenosyl-L-methionine-dependent methyltransferases"/>
    <property type="match status" value="1"/>
</dbReference>
<comment type="caution">
    <text evidence="2">The sequence shown here is derived from an EMBL/GenBank/DDBJ whole genome shotgun (WGS) entry which is preliminary data.</text>
</comment>
<dbReference type="InterPro" id="IPR029063">
    <property type="entry name" value="SAM-dependent_MTases_sf"/>
</dbReference>
<dbReference type="AlphaFoldDB" id="E7GD33"/>
<organism evidence="2 3">
    <name type="scientific">Coprobacillus cateniformis</name>
    <dbReference type="NCBI Taxonomy" id="100884"/>
    <lineage>
        <taxon>Bacteria</taxon>
        <taxon>Bacillati</taxon>
        <taxon>Bacillota</taxon>
        <taxon>Erysipelotrichia</taxon>
        <taxon>Erysipelotrichales</taxon>
        <taxon>Coprobacillaceae</taxon>
        <taxon>Coprobacillus</taxon>
    </lineage>
</organism>
<dbReference type="eggNOG" id="COG0500">
    <property type="taxonomic scope" value="Bacteria"/>
</dbReference>
<dbReference type="PANTHER" id="PTHR43861">
    <property type="entry name" value="TRANS-ACONITATE 2-METHYLTRANSFERASE-RELATED"/>
    <property type="match status" value="1"/>
</dbReference>
<dbReference type="CDD" id="cd02440">
    <property type="entry name" value="AdoMet_MTases"/>
    <property type="match status" value="1"/>
</dbReference>
<protein>
    <submittedName>
        <fullName evidence="2">Methyltransferase type 11</fullName>
    </submittedName>
</protein>
<evidence type="ECO:0000313" key="2">
    <source>
        <dbReference type="EMBL" id="EFW04055.1"/>
    </source>
</evidence>
<evidence type="ECO:0000313" key="3">
    <source>
        <dbReference type="Proteomes" id="UP000003157"/>
    </source>
</evidence>
<sequence>MNKETIPTWELLQKRITYKQLGQIKNKRILDFGSGNGVMASYLAKDNEVIAIEPNQNMFKDMLYQNSFIQIVGGLEELRKQKKESFDVIICHNVLEYAQCREEVVKEFYRLLKPAGSLSVVKHNKMGRVMQMVVLLNEFETAHQILDGQNGYAQDFGEIHYFDDQDICRWEKRFVLEKTLGIRTFWDLQQNQNVQTEEEWQENMIEIEERVSTISEFQAIAFFHHVFYRKEI</sequence>
<feature type="domain" description="Methyltransferase type 11" evidence="1">
    <location>
        <begin position="30"/>
        <end position="119"/>
    </location>
</feature>